<dbReference type="STRING" id="5627.A0A1C7LX73"/>
<keyword evidence="2" id="KW-0472">Membrane</keyword>
<proteinExistence type="predicted"/>
<dbReference type="OrthoDB" id="3261666at2759"/>
<dbReference type="OMA" id="RWVWVIG"/>
<evidence type="ECO:0000313" key="4">
    <source>
        <dbReference type="Proteomes" id="UP000092993"/>
    </source>
</evidence>
<sequence length="281" mass="30624">MYEQQPNPAPRVKQQPPPDPNARSSHTISAQFCSKQMRQQPIPLAAPKPGYAAPVSALNLARPSPVATPEGRSPEMSEFPKPLTLVSQLPSTPHPLQPPMTPIEPVFARPSPSPAPRDVKRGQRGDDFWRRFSMVAKEELRTPTGKQSMWLRKTQNGTTRMSRWIWIIGMTLLIIIVAAIGLGWWASHNNTSHNAPTAIGGSANEKDLGSSSVSSTASTAATSSSAFHVTPTNTVARRSDPIPTAYALPLSSPSPELDNDAVVRAVQSHRARRSYLNRTIH</sequence>
<keyword evidence="2" id="KW-0812">Transmembrane</keyword>
<keyword evidence="2" id="KW-1133">Transmembrane helix</keyword>
<feature type="compositionally biased region" description="Polar residues" evidence="1">
    <location>
        <begin position="22"/>
        <end position="39"/>
    </location>
</feature>
<evidence type="ECO:0000256" key="1">
    <source>
        <dbReference type="SAM" id="MobiDB-lite"/>
    </source>
</evidence>
<organism evidence="3 4">
    <name type="scientific">Grifola frondosa</name>
    <name type="common">Maitake</name>
    <name type="synonym">Polyporus frondosus</name>
    <dbReference type="NCBI Taxonomy" id="5627"/>
    <lineage>
        <taxon>Eukaryota</taxon>
        <taxon>Fungi</taxon>
        <taxon>Dikarya</taxon>
        <taxon>Basidiomycota</taxon>
        <taxon>Agaricomycotina</taxon>
        <taxon>Agaricomycetes</taxon>
        <taxon>Polyporales</taxon>
        <taxon>Grifolaceae</taxon>
        <taxon>Grifola</taxon>
    </lineage>
</organism>
<protein>
    <submittedName>
        <fullName evidence="3">Uncharacterized protein</fullName>
    </submittedName>
</protein>
<dbReference type="Proteomes" id="UP000092993">
    <property type="component" value="Unassembled WGS sequence"/>
</dbReference>
<accession>A0A1C7LX73</accession>
<keyword evidence="4" id="KW-1185">Reference proteome</keyword>
<dbReference type="AlphaFoldDB" id="A0A1C7LX73"/>
<evidence type="ECO:0000313" key="3">
    <source>
        <dbReference type="EMBL" id="OBZ68727.1"/>
    </source>
</evidence>
<comment type="caution">
    <text evidence="3">The sequence shown here is derived from an EMBL/GenBank/DDBJ whole genome shotgun (WGS) entry which is preliminary data.</text>
</comment>
<dbReference type="EMBL" id="LUGG01000019">
    <property type="protein sequence ID" value="OBZ68727.1"/>
    <property type="molecule type" value="Genomic_DNA"/>
</dbReference>
<gene>
    <name evidence="3" type="ORF">A0H81_11071</name>
</gene>
<evidence type="ECO:0000256" key="2">
    <source>
        <dbReference type="SAM" id="Phobius"/>
    </source>
</evidence>
<name>A0A1C7LX73_GRIFR</name>
<reference evidence="3 4" key="1">
    <citation type="submission" date="2016-03" db="EMBL/GenBank/DDBJ databases">
        <title>Whole genome sequencing of Grifola frondosa 9006-11.</title>
        <authorList>
            <person name="Min B."/>
            <person name="Park H."/>
            <person name="Kim J.-G."/>
            <person name="Cho H."/>
            <person name="Oh Y.-L."/>
            <person name="Kong W.-S."/>
            <person name="Choi I.-G."/>
        </authorList>
    </citation>
    <scope>NUCLEOTIDE SEQUENCE [LARGE SCALE GENOMIC DNA]</scope>
    <source>
        <strain evidence="3 4">9006-11</strain>
    </source>
</reference>
<feature type="transmembrane region" description="Helical" evidence="2">
    <location>
        <begin position="164"/>
        <end position="186"/>
    </location>
</feature>
<feature type="region of interest" description="Disordered" evidence="1">
    <location>
        <begin position="1"/>
        <end position="51"/>
    </location>
</feature>